<dbReference type="PANTHER" id="PTHR46706">
    <property type="entry name" value="PROTEIN QUA-1-RELATED"/>
    <property type="match status" value="1"/>
</dbReference>
<dbReference type="InterPro" id="IPR052140">
    <property type="entry name" value="Dev_Signal_Hedgehog-like"/>
</dbReference>
<name>A0A5J4YSH7_PORPP</name>
<evidence type="ECO:0000256" key="1">
    <source>
        <dbReference type="SAM" id="SignalP"/>
    </source>
</evidence>
<dbReference type="Gene3D" id="2.170.16.10">
    <property type="entry name" value="Hedgehog/Intein (Hint) domain"/>
    <property type="match status" value="1"/>
</dbReference>
<evidence type="ECO:0000259" key="2">
    <source>
        <dbReference type="Pfam" id="PF01079"/>
    </source>
</evidence>
<accession>A0A5J4YSH7</accession>
<feature type="signal peptide" evidence="1">
    <location>
        <begin position="1"/>
        <end position="32"/>
    </location>
</feature>
<organism evidence="3 4">
    <name type="scientific">Porphyridium purpureum</name>
    <name type="common">Red alga</name>
    <name type="synonym">Porphyridium cruentum</name>
    <dbReference type="NCBI Taxonomy" id="35688"/>
    <lineage>
        <taxon>Eukaryota</taxon>
        <taxon>Rhodophyta</taxon>
        <taxon>Bangiophyceae</taxon>
        <taxon>Porphyridiales</taxon>
        <taxon>Porphyridiaceae</taxon>
        <taxon>Porphyridium</taxon>
    </lineage>
</organism>
<dbReference type="InterPro" id="IPR036844">
    <property type="entry name" value="Hint_dom_sf"/>
</dbReference>
<evidence type="ECO:0000313" key="3">
    <source>
        <dbReference type="EMBL" id="KAA8493802.1"/>
    </source>
</evidence>
<dbReference type="Proteomes" id="UP000324585">
    <property type="component" value="Unassembled WGS sequence"/>
</dbReference>
<dbReference type="GO" id="GO:0016540">
    <property type="term" value="P:protein autoprocessing"/>
    <property type="evidence" value="ECO:0007669"/>
    <property type="project" value="InterPro"/>
</dbReference>
<gene>
    <name evidence="3" type="ORF">FVE85_4939</name>
</gene>
<keyword evidence="1" id="KW-0732">Signal</keyword>
<dbReference type="SUPFAM" id="SSF51294">
    <property type="entry name" value="Hedgehog/intein (Hint) domain"/>
    <property type="match status" value="1"/>
</dbReference>
<comment type="caution">
    <text evidence="3">The sequence shown here is derived from an EMBL/GenBank/DDBJ whole genome shotgun (WGS) entry which is preliminary data.</text>
</comment>
<evidence type="ECO:0000313" key="4">
    <source>
        <dbReference type="Proteomes" id="UP000324585"/>
    </source>
</evidence>
<dbReference type="OrthoDB" id="6075355at2759"/>
<feature type="chain" id="PRO_5023877421" evidence="1">
    <location>
        <begin position="33"/>
        <end position="621"/>
    </location>
</feature>
<protein>
    <submittedName>
        <fullName evidence="3">Desert hedgehog protein B</fullName>
    </submittedName>
</protein>
<reference evidence="4" key="1">
    <citation type="journal article" date="2019" name="Nat. Commun.">
        <title>Expansion of phycobilisome linker gene families in mesophilic red algae.</title>
        <authorList>
            <person name="Lee J."/>
            <person name="Kim D."/>
            <person name="Bhattacharya D."/>
            <person name="Yoon H.S."/>
        </authorList>
    </citation>
    <scope>NUCLEOTIDE SEQUENCE [LARGE SCALE GENOMIC DNA]</scope>
    <source>
        <strain evidence="4">CCMP 1328</strain>
    </source>
</reference>
<dbReference type="EMBL" id="VRMN01000006">
    <property type="protein sequence ID" value="KAA8493802.1"/>
    <property type="molecule type" value="Genomic_DNA"/>
</dbReference>
<dbReference type="CDD" id="cd00081">
    <property type="entry name" value="Hint"/>
    <property type="match status" value="1"/>
</dbReference>
<proteinExistence type="predicted"/>
<dbReference type="AlphaFoldDB" id="A0A5J4YSH7"/>
<dbReference type="PANTHER" id="PTHR46706:SF12">
    <property type="entry name" value="PROTEIN QUA-1-RELATED"/>
    <property type="match status" value="1"/>
</dbReference>
<sequence length="621" mass="68714">MKPHGLGGKKGAFIFCVAVWWCLVQLDAGSHANHALALRASDPDAPEVDKRVTVWNFETPVPKIPVWVAGRKLFLLLDDDAFFLDVNGDRDFRKLELDQPMGAARDVNYRQFGDVFWAFYFNRGVYTLALLKIDADWRAQQVYVDLGQVLSFVLWASVVEDPHSNKVFSIFSYKSFVGDQRALLRVYAVEFDGEGGGNYTIVKDEPLGSTAEDTRAPLVATVRESGDIWIVPFDIGAQAWRVLRSPAFEIEEVWPDATPSNDAGAFFLPTLVMASASHVVLHMTGSTGVHELVAIWKYVRGEGEQAAASLQLIHQTRIRRRLIYADYPFLAMDIFNGSFLVYMWERECYVLDMRVLRSVTGFCEKLEEPDVNTFFVGGTFSPDEGHFLSVTHTIVAGETQQVTHVYSVGRGALEFVDSDLDPVLNGDSRSACFAAGSAILLADGREQLVEDLAVGDRVWNAQDHSPDNRLFAWGHRSAHERATFVNISFAAGSEYRSLLVSPGHYIVVNGALTLASDVKQGDHLRTVDGNEAAVISIKNTVLHGLYNPHVHSGSLIVEGVQVSCYTSAVRPTVGHALLLAQRMVDFGFMRDIHALAITLEKRLLGSHIFASIRGLVAVHVS</sequence>
<dbReference type="Pfam" id="PF01079">
    <property type="entry name" value="Hint"/>
    <property type="match status" value="1"/>
</dbReference>
<keyword evidence="4" id="KW-1185">Reference proteome</keyword>
<feature type="domain" description="Hedgehog protein Hint" evidence="2">
    <location>
        <begin position="430"/>
        <end position="583"/>
    </location>
</feature>
<dbReference type="InterPro" id="IPR001767">
    <property type="entry name" value="Hedgehog_Hint"/>
</dbReference>